<reference evidence="3" key="1">
    <citation type="submission" date="2016-12" db="EMBL/GenBank/DDBJ databases">
        <title>The genomes of Aspergillus section Nigri reveals drivers in fungal speciation.</title>
        <authorList>
            <consortium name="DOE Joint Genome Institute"/>
            <person name="Vesth T.C."/>
            <person name="Nybo J."/>
            <person name="Theobald S."/>
            <person name="Brandl J."/>
            <person name="Frisvad J.C."/>
            <person name="Nielsen K.F."/>
            <person name="Lyhne E.K."/>
            <person name="Kogle M.E."/>
            <person name="Kuo A."/>
            <person name="Riley R."/>
            <person name="Clum A."/>
            <person name="Nolan M."/>
            <person name="Lipzen A."/>
            <person name="Salamov A."/>
            <person name="Henrissat B."/>
            <person name="Wiebenga A."/>
            <person name="De Vries R.P."/>
            <person name="Grigoriev I.V."/>
            <person name="Mortensen U.H."/>
            <person name="Andersen M.R."/>
            <person name="Baker S.E."/>
        </authorList>
    </citation>
    <scope>NUCLEOTIDE SEQUENCE [LARGE SCALE GENOMIC DNA]</scope>
    <source>
        <strain evidence="3">CBS 115656</strain>
    </source>
</reference>
<organism evidence="3 4">
    <name type="scientific">Aspergillus neoniger (strain CBS 115656)</name>
    <dbReference type="NCBI Taxonomy" id="1448310"/>
    <lineage>
        <taxon>Eukaryota</taxon>
        <taxon>Fungi</taxon>
        <taxon>Dikarya</taxon>
        <taxon>Ascomycota</taxon>
        <taxon>Pezizomycotina</taxon>
        <taxon>Eurotiomycetes</taxon>
        <taxon>Eurotiomycetidae</taxon>
        <taxon>Eurotiales</taxon>
        <taxon>Aspergillaceae</taxon>
        <taxon>Aspergillus</taxon>
        <taxon>Aspergillus subgen. Circumdati</taxon>
    </lineage>
</organism>
<dbReference type="GeneID" id="37127442"/>
<evidence type="ECO:0000313" key="3">
    <source>
        <dbReference type="EMBL" id="PYH28195.1"/>
    </source>
</evidence>
<dbReference type="InterPro" id="IPR054722">
    <property type="entry name" value="PolX-like_BBD"/>
</dbReference>
<dbReference type="Pfam" id="PF22936">
    <property type="entry name" value="Pol_BBD"/>
    <property type="match status" value="1"/>
</dbReference>
<accession>A0A318Y1G1</accession>
<keyword evidence="4" id="KW-1185">Reference proteome</keyword>
<name>A0A318Y1G1_ASPNB</name>
<feature type="region of interest" description="Disordered" evidence="1">
    <location>
        <begin position="1"/>
        <end position="28"/>
    </location>
</feature>
<dbReference type="AlphaFoldDB" id="A0A318Y1G1"/>
<proteinExistence type="predicted"/>
<protein>
    <recommendedName>
        <fullName evidence="2">Retrovirus-related Pol polyprotein from transposon TNT 1-94-like beta-barrel domain-containing protein</fullName>
    </recommendedName>
</protein>
<feature type="domain" description="Retrovirus-related Pol polyprotein from transposon TNT 1-94-like beta-barrel" evidence="2">
    <location>
        <begin position="70"/>
        <end position="153"/>
    </location>
</feature>
<evidence type="ECO:0000313" key="4">
    <source>
        <dbReference type="Proteomes" id="UP000247647"/>
    </source>
</evidence>
<sequence>MTTSTQVNTVTTSTPSASLSVPPSVPPSGAPSANTININFDSLNAYTVSVRFNAATVAQEDQHPNHSHDWILDSGTVETMTYSKYYFTSFTPCVHTAKTATDKAFQTVGYGTVLIELADEQNRPCGLLEIDRAWYMPALSHNLILCKQLARQGVYIHIKTKETTVLIQHGKQIGFTTAKDA</sequence>
<dbReference type="Proteomes" id="UP000247647">
    <property type="component" value="Unassembled WGS sequence"/>
</dbReference>
<evidence type="ECO:0000259" key="2">
    <source>
        <dbReference type="Pfam" id="PF22936"/>
    </source>
</evidence>
<dbReference type="RefSeq" id="XP_025473673.1">
    <property type="nucleotide sequence ID" value="XM_025624986.1"/>
</dbReference>
<evidence type="ECO:0000256" key="1">
    <source>
        <dbReference type="SAM" id="MobiDB-lite"/>
    </source>
</evidence>
<feature type="compositionally biased region" description="Low complexity" evidence="1">
    <location>
        <begin position="1"/>
        <end position="22"/>
    </location>
</feature>
<dbReference type="EMBL" id="KZ821534">
    <property type="protein sequence ID" value="PYH28195.1"/>
    <property type="molecule type" value="Genomic_DNA"/>
</dbReference>
<gene>
    <name evidence="3" type="ORF">BO87DRAFT_392110</name>
</gene>